<protein>
    <submittedName>
        <fullName evidence="2">Uncharacterized protein</fullName>
    </submittedName>
</protein>
<dbReference type="InParanoid" id="A0A317XJR4"/>
<dbReference type="EMBL" id="KZ819202">
    <property type="protein sequence ID" value="PWY97718.1"/>
    <property type="molecule type" value="Genomic_DNA"/>
</dbReference>
<accession>A0A317XJR4</accession>
<evidence type="ECO:0000256" key="1">
    <source>
        <dbReference type="SAM" id="MobiDB-lite"/>
    </source>
</evidence>
<keyword evidence="3" id="KW-1185">Reference proteome</keyword>
<feature type="region of interest" description="Disordered" evidence="1">
    <location>
        <begin position="113"/>
        <end position="139"/>
    </location>
</feature>
<evidence type="ECO:0000313" key="2">
    <source>
        <dbReference type="EMBL" id="PWY97718.1"/>
    </source>
</evidence>
<organism evidence="2 3">
    <name type="scientific">Testicularia cyperi</name>
    <dbReference type="NCBI Taxonomy" id="1882483"/>
    <lineage>
        <taxon>Eukaryota</taxon>
        <taxon>Fungi</taxon>
        <taxon>Dikarya</taxon>
        <taxon>Basidiomycota</taxon>
        <taxon>Ustilaginomycotina</taxon>
        <taxon>Ustilaginomycetes</taxon>
        <taxon>Ustilaginales</taxon>
        <taxon>Anthracoideaceae</taxon>
        <taxon>Testicularia</taxon>
    </lineage>
</organism>
<dbReference type="Proteomes" id="UP000246740">
    <property type="component" value="Unassembled WGS sequence"/>
</dbReference>
<feature type="compositionally biased region" description="Low complexity" evidence="1">
    <location>
        <begin position="123"/>
        <end position="134"/>
    </location>
</feature>
<dbReference type="AlphaFoldDB" id="A0A317XJR4"/>
<evidence type="ECO:0000313" key="3">
    <source>
        <dbReference type="Proteomes" id="UP000246740"/>
    </source>
</evidence>
<name>A0A317XJR4_9BASI</name>
<feature type="region of interest" description="Disordered" evidence="1">
    <location>
        <begin position="70"/>
        <end position="89"/>
    </location>
</feature>
<gene>
    <name evidence="2" type="ORF">BCV70DRAFT_44552</name>
</gene>
<reference evidence="2 3" key="1">
    <citation type="journal article" date="2018" name="Mol. Biol. Evol.">
        <title>Broad Genomic Sampling Reveals a Smut Pathogenic Ancestry of the Fungal Clade Ustilaginomycotina.</title>
        <authorList>
            <person name="Kijpornyongpan T."/>
            <person name="Mondo S.J."/>
            <person name="Barry K."/>
            <person name="Sandor L."/>
            <person name="Lee J."/>
            <person name="Lipzen A."/>
            <person name="Pangilinan J."/>
            <person name="LaButti K."/>
            <person name="Hainaut M."/>
            <person name="Henrissat B."/>
            <person name="Grigoriev I.V."/>
            <person name="Spatafora J.W."/>
            <person name="Aime M.C."/>
        </authorList>
    </citation>
    <scope>NUCLEOTIDE SEQUENCE [LARGE SCALE GENOMIC DNA]</scope>
    <source>
        <strain evidence="2 3">MCA 3645</strain>
    </source>
</reference>
<sequence>MSFNTLLAAPRYPAPIRHERDSVDSDPNVLLARSILDVSQKAKHALAKTAFTQTLSNKLKPRLPIPFPHSDVTGLKNKKGGDFKRSISSPLSESFWTDSWYQGPVTSKDVEVQGESITSASHPSECYSPSCSSYESDRPDSPVSFISCSTERTYTFI</sequence>
<proteinExistence type="predicted"/>